<reference evidence="3" key="1">
    <citation type="submission" date="2017-09" db="EMBL/GenBank/DDBJ databases">
        <authorList>
            <person name="Varghese N."/>
            <person name="Submissions S."/>
        </authorList>
    </citation>
    <scope>NUCLEOTIDE SEQUENCE [LARGE SCALE GENOMIC DNA]</scope>
    <source>
        <strain evidence="3">DSM 15103</strain>
    </source>
</reference>
<proteinExistence type="inferred from homology"/>
<dbReference type="AlphaFoldDB" id="A0A285NAD7"/>
<evidence type="ECO:0000313" key="3">
    <source>
        <dbReference type="Proteomes" id="UP000219036"/>
    </source>
</evidence>
<sequence>MLDLIAVLSVAVALFFVIKSLRKRKNGKCDKCTSALLSFLILSSVQAQEVQKPFILEHKLHKHRVDFVNSTVYQQIKEYGTVYNTSHIFLTVDFSETDEIFINGSVSFGNGLKKKLQQREYSISTTADDLEEYLKDINGTGRKYLLEMFYQKKIKNLLIIGGLIDAASFTDANRYANDEHTQFLNDMFVNNPIASIPSYNFGSYIRYNLDGKIGLSGVYIQNKPDKGNTGILEIEFETENFSVRPYYFYVFGGEEFKGFGISADYAFNENFGIFFRGGNSNRDYNYFVSAGFEKKRIITQDKIGVGIGQMKGKSGVKDISACECYYTVAVDKHLSISGDIQYIKEKKEDIVFGGRIFFSY</sequence>
<keyword evidence="3" id="KW-1185">Reference proteome</keyword>
<comment type="similarity">
    <text evidence="1">Belongs to the OprB family.</text>
</comment>
<name>A0A285NAD7_9AQUI</name>
<dbReference type="InterPro" id="IPR038673">
    <property type="entry name" value="OprB_sf"/>
</dbReference>
<accession>A0A285NAD7</accession>
<gene>
    <name evidence="2" type="ORF">SAMN06265182_0663</name>
</gene>
<dbReference type="Proteomes" id="UP000219036">
    <property type="component" value="Unassembled WGS sequence"/>
</dbReference>
<evidence type="ECO:0000313" key="2">
    <source>
        <dbReference type="EMBL" id="SNZ06400.1"/>
    </source>
</evidence>
<organism evidence="2 3">
    <name type="scientific">Persephonella hydrogeniphila</name>
    <dbReference type="NCBI Taxonomy" id="198703"/>
    <lineage>
        <taxon>Bacteria</taxon>
        <taxon>Pseudomonadati</taxon>
        <taxon>Aquificota</taxon>
        <taxon>Aquificia</taxon>
        <taxon>Aquificales</taxon>
        <taxon>Hydrogenothermaceae</taxon>
        <taxon>Persephonella</taxon>
    </lineage>
</organism>
<evidence type="ECO:0000256" key="1">
    <source>
        <dbReference type="ARBA" id="ARBA00008769"/>
    </source>
</evidence>
<protein>
    <submittedName>
        <fullName evidence="2">Carbohydrate-selective porin, OprB family</fullName>
    </submittedName>
</protein>
<dbReference type="Gene3D" id="2.40.160.180">
    <property type="entry name" value="Carbohydrate-selective porin OprB"/>
    <property type="match status" value="1"/>
</dbReference>
<dbReference type="RefSeq" id="WP_096999849.1">
    <property type="nucleotide sequence ID" value="NZ_OBEI01000002.1"/>
</dbReference>
<dbReference type="OrthoDB" id="5755240at2"/>
<dbReference type="EMBL" id="OBEI01000002">
    <property type="protein sequence ID" value="SNZ06400.1"/>
    <property type="molecule type" value="Genomic_DNA"/>
</dbReference>